<accession>A0A846U3H0</accession>
<reference evidence="2 3" key="1">
    <citation type="submission" date="2020-02" db="EMBL/GenBank/DDBJ databases">
        <authorList>
            <person name="Sun Q."/>
        </authorList>
    </citation>
    <scope>NUCLEOTIDE SEQUENCE [LARGE SCALE GENOMIC DNA]</scope>
    <source>
        <strain evidence="2 3">YIM 13062</strain>
    </source>
</reference>
<organism evidence="2 3">
    <name type="scientific">Kocuria subflava</name>
    <dbReference type="NCBI Taxonomy" id="1736139"/>
    <lineage>
        <taxon>Bacteria</taxon>
        <taxon>Bacillati</taxon>
        <taxon>Actinomycetota</taxon>
        <taxon>Actinomycetes</taxon>
        <taxon>Micrococcales</taxon>
        <taxon>Micrococcaceae</taxon>
        <taxon>Kocuria</taxon>
    </lineage>
</organism>
<feature type="compositionally biased region" description="Basic and acidic residues" evidence="1">
    <location>
        <begin position="1"/>
        <end position="23"/>
    </location>
</feature>
<sequence>MTYIPAERDPDGESNADRNREQPTEAIHTTRSAHTNDRTDTISASSDPSVTRPMPSVKDGGRRYDLSPDPAPAPIQTAPRPETAPPARHGPTP</sequence>
<feature type="compositionally biased region" description="Low complexity" evidence="1">
    <location>
        <begin position="77"/>
        <end position="87"/>
    </location>
</feature>
<name>A0A846U3H0_9MICC</name>
<evidence type="ECO:0000256" key="1">
    <source>
        <dbReference type="SAM" id="MobiDB-lite"/>
    </source>
</evidence>
<dbReference type="EMBL" id="JAAVUN010000206">
    <property type="protein sequence ID" value="NKE10965.1"/>
    <property type="molecule type" value="Genomic_DNA"/>
</dbReference>
<comment type="caution">
    <text evidence="2">The sequence shown here is derived from an EMBL/GenBank/DDBJ whole genome shotgun (WGS) entry which is preliminary data.</text>
</comment>
<evidence type="ECO:0000313" key="2">
    <source>
        <dbReference type="EMBL" id="NKE10965.1"/>
    </source>
</evidence>
<dbReference type="RefSeq" id="WP_209436597.1">
    <property type="nucleotide sequence ID" value="NZ_JAAVUN010000206.1"/>
</dbReference>
<proteinExistence type="predicted"/>
<dbReference type="AlphaFoldDB" id="A0A846U3H0"/>
<feature type="region of interest" description="Disordered" evidence="1">
    <location>
        <begin position="1"/>
        <end position="93"/>
    </location>
</feature>
<dbReference type="Proteomes" id="UP000521379">
    <property type="component" value="Unassembled WGS sequence"/>
</dbReference>
<feature type="non-terminal residue" evidence="2">
    <location>
        <position position="93"/>
    </location>
</feature>
<gene>
    <name evidence="2" type="ORF">GTW58_13780</name>
</gene>
<keyword evidence="3" id="KW-1185">Reference proteome</keyword>
<protein>
    <submittedName>
        <fullName evidence="2">Uncharacterized protein</fullName>
    </submittedName>
</protein>
<evidence type="ECO:0000313" key="3">
    <source>
        <dbReference type="Proteomes" id="UP000521379"/>
    </source>
</evidence>